<evidence type="ECO:0000313" key="2">
    <source>
        <dbReference type="EMBL" id="CAI9533272.1"/>
    </source>
</evidence>
<comment type="caution">
    <text evidence="2">The sequence shown here is derived from an EMBL/GenBank/DDBJ whole genome shotgun (WGS) entry which is preliminary data.</text>
</comment>
<keyword evidence="3" id="KW-1185">Reference proteome</keyword>
<reference evidence="2" key="1">
    <citation type="submission" date="2023-05" db="EMBL/GenBank/DDBJ databases">
        <authorList>
            <person name="Stuckert A."/>
        </authorList>
    </citation>
    <scope>NUCLEOTIDE SEQUENCE</scope>
</reference>
<evidence type="ECO:0000313" key="3">
    <source>
        <dbReference type="Proteomes" id="UP001162483"/>
    </source>
</evidence>
<feature type="compositionally biased region" description="Basic and acidic residues" evidence="1">
    <location>
        <begin position="29"/>
        <end position="41"/>
    </location>
</feature>
<dbReference type="EMBL" id="CATNWA010000120">
    <property type="protein sequence ID" value="CAI9533272.1"/>
    <property type="molecule type" value="Genomic_DNA"/>
</dbReference>
<proteinExistence type="predicted"/>
<evidence type="ECO:0000256" key="1">
    <source>
        <dbReference type="SAM" id="MobiDB-lite"/>
    </source>
</evidence>
<dbReference type="Proteomes" id="UP001162483">
    <property type="component" value="Unassembled WGS sequence"/>
</dbReference>
<feature type="region of interest" description="Disordered" evidence="1">
    <location>
        <begin position="22"/>
        <end position="41"/>
    </location>
</feature>
<name>A0ABN9ACW9_9NEOB</name>
<gene>
    <name evidence="2" type="ORF">SPARVUS_LOCUS339976</name>
</gene>
<sequence>MSCQSTPGCKVKRNPKYWVVTRTGMEGKSSNRDTSSGEKEGSPYLRVISSQFLFWL</sequence>
<organism evidence="2 3">
    <name type="scientific">Staurois parvus</name>
    <dbReference type="NCBI Taxonomy" id="386267"/>
    <lineage>
        <taxon>Eukaryota</taxon>
        <taxon>Metazoa</taxon>
        <taxon>Chordata</taxon>
        <taxon>Craniata</taxon>
        <taxon>Vertebrata</taxon>
        <taxon>Euteleostomi</taxon>
        <taxon>Amphibia</taxon>
        <taxon>Batrachia</taxon>
        <taxon>Anura</taxon>
        <taxon>Neobatrachia</taxon>
        <taxon>Ranoidea</taxon>
        <taxon>Ranidae</taxon>
        <taxon>Staurois</taxon>
    </lineage>
</organism>
<protein>
    <submittedName>
        <fullName evidence="2">Uncharacterized protein</fullName>
    </submittedName>
</protein>
<accession>A0ABN9ACW9</accession>